<dbReference type="Gene3D" id="3.30.420.10">
    <property type="entry name" value="Ribonuclease H-like superfamily/Ribonuclease H"/>
    <property type="match status" value="1"/>
</dbReference>
<evidence type="ECO:0000256" key="1">
    <source>
        <dbReference type="SAM" id="MobiDB-lite"/>
    </source>
</evidence>
<evidence type="ECO:0000313" key="3">
    <source>
        <dbReference type="EMBL" id="WOG88421.1"/>
    </source>
</evidence>
<organism evidence="3 4">
    <name type="scientific">Daucus carota subsp. sativus</name>
    <name type="common">Carrot</name>
    <dbReference type="NCBI Taxonomy" id="79200"/>
    <lineage>
        <taxon>Eukaryota</taxon>
        <taxon>Viridiplantae</taxon>
        <taxon>Streptophyta</taxon>
        <taxon>Embryophyta</taxon>
        <taxon>Tracheophyta</taxon>
        <taxon>Spermatophyta</taxon>
        <taxon>Magnoliopsida</taxon>
        <taxon>eudicotyledons</taxon>
        <taxon>Gunneridae</taxon>
        <taxon>Pentapetalae</taxon>
        <taxon>asterids</taxon>
        <taxon>campanulids</taxon>
        <taxon>Apiales</taxon>
        <taxon>Apiaceae</taxon>
        <taxon>Apioideae</taxon>
        <taxon>Scandiceae</taxon>
        <taxon>Daucinae</taxon>
        <taxon>Daucus</taxon>
        <taxon>Daucus sect. Daucus</taxon>
    </lineage>
</organism>
<reference evidence="3" key="2">
    <citation type="submission" date="2022-03" db="EMBL/GenBank/DDBJ databases">
        <title>Draft title - Genomic analysis of global carrot germplasm unveils the trajectory of domestication and the origin of high carotenoid orange carrot.</title>
        <authorList>
            <person name="Iorizzo M."/>
            <person name="Ellison S."/>
            <person name="Senalik D."/>
            <person name="Macko-Podgorni A."/>
            <person name="Grzebelus D."/>
            <person name="Bostan H."/>
            <person name="Rolling W."/>
            <person name="Curaba J."/>
            <person name="Simon P."/>
        </authorList>
    </citation>
    <scope>NUCLEOTIDE SEQUENCE</scope>
    <source>
        <tissue evidence="3">Leaf</tissue>
    </source>
</reference>
<name>A0AAF0WH24_DAUCS</name>
<evidence type="ECO:0000259" key="2">
    <source>
        <dbReference type="PROSITE" id="PS50994"/>
    </source>
</evidence>
<dbReference type="PANTHER" id="PTHR42648">
    <property type="entry name" value="TRANSPOSASE, PUTATIVE-RELATED"/>
    <property type="match status" value="1"/>
</dbReference>
<dbReference type="InterPro" id="IPR057670">
    <property type="entry name" value="SH3_retrovirus"/>
</dbReference>
<dbReference type="Pfam" id="PF13976">
    <property type="entry name" value="gag_pre-integrs"/>
    <property type="match status" value="1"/>
</dbReference>
<dbReference type="EMBL" id="CP093344">
    <property type="protein sequence ID" value="WOG88421.1"/>
    <property type="molecule type" value="Genomic_DNA"/>
</dbReference>
<dbReference type="InterPro" id="IPR001584">
    <property type="entry name" value="Integrase_cat-core"/>
</dbReference>
<feature type="compositionally biased region" description="Basic and acidic residues" evidence="1">
    <location>
        <begin position="354"/>
        <end position="377"/>
    </location>
</feature>
<dbReference type="GO" id="GO:0015074">
    <property type="term" value="P:DNA integration"/>
    <property type="evidence" value="ECO:0007669"/>
    <property type="project" value="InterPro"/>
</dbReference>
<dbReference type="InterPro" id="IPR036397">
    <property type="entry name" value="RNaseH_sf"/>
</dbReference>
<sequence length="411" mass="47400">MQDEVAIVSKKRKRKDENSSKLWHERLGHISRVRMERLIKEGILHPLDFSDFDTCVKCIKGKFVKTNKKGATRSTGRLELIHTDISGPYTPGLGGHKYFITFIDDYSRYGYIYLLHEKSEALEMFKIYKAEVEKQLELNIKVVRSDRGGEYYGKFSESGQNPGPFALFLRECGIVPQYTMPGTPQQNGVAERRNRTLMDMVRSMICHSTLPEFLWVEALKTAMHILNRVPSKSVPKTPYEIWTKRKLSLGYLHVWGCLAEAKIYNPHIKKLDPKTITCHFIGYPERTKGFRFYCPSHTTRIVETRNAVFFEDAEVSGSTSRKINLEEIQDNVTIPIIPDIGAPENENQNIGAHENVRQDPPHDDENTNEPLRRSERVRRSAISDDYIVYLDEIESNLGMGHDPISYKRSCR</sequence>
<dbReference type="Pfam" id="PF00665">
    <property type="entry name" value="rve"/>
    <property type="match status" value="1"/>
</dbReference>
<dbReference type="GO" id="GO:0003676">
    <property type="term" value="F:nucleic acid binding"/>
    <property type="evidence" value="ECO:0007669"/>
    <property type="project" value="InterPro"/>
</dbReference>
<feature type="region of interest" description="Disordered" evidence="1">
    <location>
        <begin position="353"/>
        <end position="377"/>
    </location>
</feature>
<keyword evidence="4" id="KW-1185">Reference proteome</keyword>
<dbReference type="SUPFAM" id="SSF53098">
    <property type="entry name" value="Ribonuclease H-like"/>
    <property type="match status" value="1"/>
</dbReference>
<dbReference type="Pfam" id="PF25597">
    <property type="entry name" value="SH3_retrovirus"/>
    <property type="match status" value="1"/>
</dbReference>
<dbReference type="PROSITE" id="PS50994">
    <property type="entry name" value="INTEGRASE"/>
    <property type="match status" value="1"/>
</dbReference>
<dbReference type="InterPro" id="IPR025724">
    <property type="entry name" value="GAG-pre-integrase_dom"/>
</dbReference>
<accession>A0AAF0WH24</accession>
<gene>
    <name evidence="3" type="ORF">DCAR_0207656</name>
</gene>
<dbReference type="AlphaFoldDB" id="A0AAF0WH24"/>
<dbReference type="InterPro" id="IPR012337">
    <property type="entry name" value="RNaseH-like_sf"/>
</dbReference>
<reference evidence="3" key="1">
    <citation type="journal article" date="2016" name="Nat. Genet.">
        <title>A high-quality carrot genome assembly provides new insights into carotenoid accumulation and asterid genome evolution.</title>
        <authorList>
            <person name="Iorizzo M."/>
            <person name="Ellison S."/>
            <person name="Senalik D."/>
            <person name="Zeng P."/>
            <person name="Satapoomin P."/>
            <person name="Huang J."/>
            <person name="Bowman M."/>
            <person name="Iovene M."/>
            <person name="Sanseverino W."/>
            <person name="Cavagnaro P."/>
            <person name="Yildiz M."/>
            <person name="Macko-Podgorni A."/>
            <person name="Moranska E."/>
            <person name="Grzebelus E."/>
            <person name="Grzebelus D."/>
            <person name="Ashrafi H."/>
            <person name="Zheng Z."/>
            <person name="Cheng S."/>
            <person name="Spooner D."/>
            <person name="Van Deynze A."/>
            <person name="Simon P."/>
        </authorList>
    </citation>
    <scope>NUCLEOTIDE SEQUENCE</scope>
    <source>
        <tissue evidence="3">Leaf</tissue>
    </source>
</reference>
<dbReference type="PANTHER" id="PTHR42648:SF28">
    <property type="entry name" value="TRANSPOSON-ENCODED PROTEIN WITH RIBONUCLEASE H-LIKE AND RETROVIRUS ZINC FINGER-LIKE DOMAINS"/>
    <property type="match status" value="1"/>
</dbReference>
<protein>
    <recommendedName>
        <fullName evidence="2">Integrase catalytic domain-containing protein</fullName>
    </recommendedName>
</protein>
<proteinExistence type="predicted"/>
<dbReference type="InterPro" id="IPR039537">
    <property type="entry name" value="Retrotran_Ty1/copia-like"/>
</dbReference>
<evidence type="ECO:0000313" key="4">
    <source>
        <dbReference type="Proteomes" id="UP000077755"/>
    </source>
</evidence>
<feature type="domain" description="Integrase catalytic" evidence="2">
    <location>
        <begin position="73"/>
        <end position="246"/>
    </location>
</feature>
<dbReference type="Proteomes" id="UP000077755">
    <property type="component" value="Chromosome 2"/>
</dbReference>